<dbReference type="GO" id="GO:0042383">
    <property type="term" value="C:sarcolemma"/>
    <property type="evidence" value="ECO:0007669"/>
    <property type="project" value="TreeGrafter"/>
</dbReference>
<evidence type="ECO:0000256" key="8">
    <source>
        <dbReference type="ARBA" id="ARBA00022723"/>
    </source>
</evidence>
<dbReference type="Proteomes" id="UP000681722">
    <property type="component" value="Unassembled WGS sequence"/>
</dbReference>
<evidence type="ECO:0000313" key="23">
    <source>
        <dbReference type="EMBL" id="CAF3616927.1"/>
    </source>
</evidence>
<evidence type="ECO:0000256" key="11">
    <source>
        <dbReference type="ARBA" id="ARBA00022837"/>
    </source>
</evidence>
<evidence type="ECO:0000256" key="3">
    <source>
        <dbReference type="ARBA" id="ARBA00022448"/>
    </source>
</evidence>
<comment type="similarity">
    <text evidence="2">Belongs to the Ca(2+):cation antiporter (CaCA) (TC 2.A.19) family. SLC8 subfamily.</text>
</comment>
<dbReference type="GO" id="GO:0005516">
    <property type="term" value="F:calmodulin binding"/>
    <property type="evidence" value="ECO:0007669"/>
    <property type="project" value="UniProtKB-KW"/>
</dbReference>
<keyword evidence="3" id="KW-0813">Transport</keyword>
<keyword evidence="4" id="KW-0050">Antiport</keyword>
<keyword evidence="15" id="KW-0406">Ion transport</keyword>
<keyword evidence="13 20" id="KW-1133">Transmembrane helix</keyword>
<dbReference type="GO" id="GO:0030424">
    <property type="term" value="C:axon"/>
    <property type="evidence" value="ECO:0007669"/>
    <property type="project" value="TreeGrafter"/>
</dbReference>
<dbReference type="InterPro" id="IPR004837">
    <property type="entry name" value="NaCa_Exmemb"/>
</dbReference>
<dbReference type="GO" id="GO:0098794">
    <property type="term" value="C:postsynapse"/>
    <property type="evidence" value="ECO:0007669"/>
    <property type="project" value="TreeGrafter"/>
</dbReference>
<dbReference type="PRINTS" id="PR01259">
    <property type="entry name" value="NACAEXCHNGR"/>
</dbReference>
<sequence>MMGRAGLDFCWPGLVQAGHQKFTRLGALAYIRYRLHSIGSQYPIDPKQVNMRPTHHDGKNQSIIEFSTVSYAVLESQQYVELIIQRLGVIDTVSRFRLDTIDGTAVENEDYIKLSDEFEMKEGEYEKKIRVVIIDDNEWEPDETFFVKLSLPKSEENRPTKLGSKTAALVTIINDDEPGTFDFEHQASLVKESATKAELKVIRSNGADGRVTIKYRTKDITAVSMKDYIGGENEIIFEHGELSKSIEIPIIDDSEKEKDESFSVELVESSTGSKIGRHSRTVVTIINDDEYQSLARRVFSLAQLDIDRLNVSKRTWGQQFYDALNVNGGDVKSAKPFDYIAHCLSLFWKILFAFVPPTQMAGGWFTFMVSLIFIALLTALVGDVASIFGCLVGLKDSITAISLVAMGTSLPDTFASMIAAKTSKTADDAIGNITGSNSVNVFLGLGLPWVIAAIYWETKVSKLFYF</sequence>
<feature type="transmembrane region" description="Helical" evidence="20">
    <location>
        <begin position="367"/>
        <end position="394"/>
    </location>
</feature>
<accession>A0A813UIB6</accession>
<evidence type="ECO:0000256" key="7">
    <source>
        <dbReference type="ARBA" id="ARBA00022692"/>
    </source>
</evidence>
<feature type="domain" description="Calx-beta" evidence="21">
    <location>
        <begin position="168"/>
        <end position="267"/>
    </location>
</feature>
<dbReference type="AlphaFoldDB" id="A0A813UIB6"/>
<dbReference type="Pfam" id="PF01699">
    <property type="entry name" value="Na_Ca_ex"/>
    <property type="match status" value="1"/>
</dbReference>
<keyword evidence="16 20" id="KW-0472">Membrane</keyword>
<keyword evidence="18" id="KW-0739">Sodium transport</keyword>
<dbReference type="PANTHER" id="PTHR11878">
    <property type="entry name" value="SODIUM/CALCIUM EXCHANGER"/>
    <property type="match status" value="1"/>
</dbReference>
<evidence type="ECO:0000256" key="20">
    <source>
        <dbReference type="SAM" id="Phobius"/>
    </source>
</evidence>
<feature type="transmembrane region" description="Helical" evidence="20">
    <location>
        <begin position="439"/>
        <end position="456"/>
    </location>
</feature>
<protein>
    <recommendedName>
        <fullName evidence="21">Calx-beta domain-containing protein</fullName>
    </recommendedName>
</protein>
<evidence type="ECO:0000256" key="15">
    <source>
        <dbReference type="ARBA" id="ARBA00023065"/>
    </source>
</evidence>
<dbReference type="EMBL" id="CAJNOQ010000704">
    <property type="protein sequence ID" value="CAF0829899.1"/>
    <property type="molecule type" value="Genomic_DNA"/>
</dbReference>
<comment type="subcellular location">
    <subcellularLocation>
        <location evidence="1">Cell membrane</location>
        <topology evidence="1">Multi-pass membrane protein</topology>
    </subcellularLocation>
</comment>
<evidence type="ECO:0000256" key="17">
    <source>
        <dbReference type="ARBA" id="ARBA00023180"/>
    </source>
</evidence>
<reference evidence="22" key="1">
    <citation type="submission" date="2021-02" db="EMBL/GenBank/DDBJ databases">
        <authorList>
            <person name="Nowell W R."/>
        </authorList>
    </citation>
    <scope>NUCLEOTIDE SEQUENCE</scope>
</reference>
<dbReference type="Proteomes" id="UP000663829">
    <property type="component" value="Unassembled WGS sequence"/>
</dbReference>
<keyword evidence="11" id="KW-0106">Calcium</keyword>
<name>A0A813UIB6_9BILA</name>
<dbReference type="OrthoDB" id="418484at2759"/>
<keyword evidence="10" id="KW-0677">Repeat</keyword>
<comment type="catalytic activity">
    <reaction evidence="19">
        <text>Ca(2+)(in) + 3 Na(+)(out) = Ca(2+)(out) + 3 Na(+)(in)</text>
        <dbReference type="Rhea" id="RHEA:69955"/>
        <dbReference type="ChEBI" id="CHEBI:29101"/>
        <dbReference type="ChEBI" id="CHEBI:29108"/>
    </reaction>
</comment>
<dbReference type="InterPro" id="IPR003644">
    <property type="entry name" value="Calx_beta"/>
</dbReference>
<dbReference type="GO" id="GO:0005432">
    <property type="term" value="F:calcium:sodium antiporter activity"/>
    <property type="evidence" value="ECO:0007669"/>
    <property type="project" value="InterPro"/>
</dbReference>
<evidence type="ECO:0000256" key="2">
    <source>
        <dbReference type="ARBA" id="ARBA00007489"/>
    </source>
</evidence>
<keyword evidence="5" id="KW-1003">Cell membrane</keyword>
<dbReference type="Pfam" id="PF03160">
    <property type="entry name" value="Calx-beta"/>
    <property type="match status" value="1"/>
</dbReference>
<keyword evidence="17" id="KW-0325">Glycoprotein</keyword>
<keyword evidence="24" id="KW-1185">Reference proteome</keyword>
<evidence type="ECO:0000256" key="1">
    <source>
        <dbReference type="ARBA" id="ARBA00004651"/>
    </source>
</evidence>
<dbReference type="SMART" id="SM00237">
    <property type="entry name" value="Calx_beta"/>
    <property type="match status" value="2"/>
</dbReference>
<dbReference type="Gene3D" id="1.20.1420.30">
    <property type="entry name" value="NCX, central ion-binding region"/>
    <property type="match status" value="1"/>
</dbReference>
<keyword evidence="6" id="KW-0109">Calcium transport</keyword>
<feature type="domain" description="Calx-beta" evidence="21">
    <location>
        <begin position="51"/>
        <end position="150"/>
    </location>
</feature>
<dbReference type="Gene3D" id="2.60.40.2030">
    <property type="match status" value="2"/>
</dbReference>
<keyword evidence="8" id="KW-0479">Metal-binding</keyword>
<evidence type="ECO:0000313" key="24">
    <source>
        <dbReference type="Proteomes" id="UP000663829"/>
    </source>
</evidence>
<proteinExistence type="inferred from homology"/>
<evidence type="ECO:0000259" key="21">
    <source>
        <dbReference type="SMART" id="SM00237"/>
    </source>
</evidence>
<dbReference type="PANTHER" id="PTHR11878:SF76">
    <property type="entry name" value="CALX-BETA DOMAIN-CONTAINING PROTEIN"/>
    <property type="match status" value="1"/>
</dbReference>
<dbReference type="EMBL" id="CAJOBC010000704">
    <property type="protein sequence ID" value="CAF3616927.1"/>
    <property type="molecule type" value="Genomic_DNA"/>
</dbReference>
<organism evidence="22 24">
    <name type="scientific">Didymodactylos carnosus</name>
    <dbReference type="NCBI Taxonomy" id="1234261"/>
    <lineage>
        <taxon>Eukaryota</taxon>
        <taxon>Metazoa</taxon>
        <taxon>Spiralia</taxon>
        <taxon>Gnathifera</taxon>
        <taxon>Rotifera</taxon>
        <taxon>Eurotatoria</taxon>
        <taxon>Bdelloidea</taxon>
        <taxon>Philodinida</taxon>
        <taxon>Philodinidae</taxon>
        <taxon>Didymodactylos</taxon>
    </lineage>
</organism>
<evidence type="ECO:0000256" key="6">
    <source>
        <dbReference type="ARBA" id="ARBA00022568"/>
    </source>
</evidence>
<evidence type="ECO:0000256" key="5">
    <source>
        <dbReference type="ARBA" id="ARBA00022475"/>
    </source>
</evidence>
<evidence type="ECO:0000313" key="22">
    <source>
        <dbReference type="EMBL" id="CAF0829899.1"/>
    </source>
</evidence>
<evidence type="ECO:0000256" key="12">
    <source>
        <dbReference type="ARBA" id="ARBA00022860"/>
    </source>
</evidence>
<keyword evidence="12" id="KW-0112">Calmodulin-binding</keyword>
<keyword evidence="7 20" id="KW-0812">Transmembrane</keyword>
<dbReference type="GO" id="GO:0046872">
    <property type="term" value="F:metal ion binding"/>
    <property type="evidence" value="ECO:0007669"/>
    <property type="project" value="UniProtKB-KW"/>
</dbReference>
<evidence type="ECO:0000256" key="19">
    <source>
        <dbReference type="ARBA" id="ARBA00033667"/>
    </source>
</evidence>
<evidence type="ECO:0000256" key="16">
    <source>
        <dbReference type="ARBA" id="ARBA00023136"/>
    </source>
</evidence>
<dbReference type="GO" id="GO:0007154">
    <property type="term" value="P:cell communication"/>
    <property type="evidence" value="ECO:0007669"/>
    <property type="project" value="InterPro"/>
</dbReference>
<evidence type="ECO:0000256" key="13">
    <source>
        <dbReference type="ARBA" id="ARBA00022989"/>
    </source>
</evidence>
<comment type="caution">
    <text evidence="22">The sequence shown here is derived from an EMBL/GenBank/DDBJ whole genome shotgun (WGS) entry which is preliminary data.</text>
</comment>
<gene>
    <name evidence="22" type="ORF">GPM918_LOCUS4998</name>
    <name evidence="23" type="ORF">SRO942_LOCUS4999</name>
</gene>
<keyword evidence="9" id="KW-0732">Signal</keyword>
<dbReference type="GO" id="GO:0098703">
    <property type="term" value="P:calcium ion import across plasma membrane"/>
    <property type="evidence" value="ECO:0007669"/>
    <property type="project" value="TreeGrafter"/>
</dbReference>
<dbReference type="InterPro" id="IPR004836">
    <property type="entry name" value="Na_Ca_Ex"/>
</dbReference>
<dbReference type="InterPro" id="IPR044880">
    <property type="entry name" value="NCX_ion-bd_dom_sf"/>
</dbReference>
<evidence type="ECO:0000256" key="14">
    <source>
        <dbReference type="ARBA" id="ARBA00023053"/>
    </source>
</evidence>
<dbReference type="InterPro" id="IPR051171">
    <property type="entry name" value="CaCA"/>
</dbReference>
<keyword evidence="14" id="KW-0915">Sodium</keyword>
<dbReference type="InterPro" id="IPR038081">
    <property type="entry name" value="CalX-like_sf"/>
</dbReference>
<evidence type="ECO:0000256" key="18">
    <source>
        <dbReference type="ARBA" id="ARBA00023201"/>
    </source>
</evidence>
<evidence type="ECO:0000256" key="4">
    <source>
        <dbReference type="ARBA" id="ARBA00022449"/>
    </source>
</evidence>
<evidence type="ECO:0000256" key="9">
    <source>
        <dbReference type="ARBA" id="ARBA00022729"/>
    </source>
</evidence>
<dbReference type="SUPFAM" id="SSF141072">
    <property type="entry name" value="CalX-like"/>
    <property type="match status" value="2"/>
</dbReference>
<evidence type="ECO:0000256" key="10">
    <source>
        <dbReference type="ARBA" id="ARBA00022737"/>
    </source>
</evidence>